<evidence type="ECO:0000256" key="6">
    <source>
        <dbReference type="ARBA" id="ARBA00022989"/>
    </source>
</evidence>
<comment type="subcellular location">
    <subcellularLocation>
        <location evidence="1">Membrane</location>
        <topology evidence="1">Single-pass type I membrane protein</topology>
    </subcellularLocation>
</comment>
<dbReference type="PANTHER" id="PTHR48061:SF46">
    <property type="entry name" value="LEUCINE-RICH REPEAT-CONTAINING N-TERMINAL PLANT-TYPE DOMAIN-CONTAINING PROTEIN"/>
    <property type="match status" value="1"/>
</dbReference>
<evidence type="ECO:0000256" key="1">
    <source>
        <dbReference type="ARBA" id="ARBA00004479"/>
    </source>
</evidence>
<dbReference type="Pfam" id="PF23598">
    <property type="entry name" value="LRR_14"/>
    <property type="match status" value="1"/>
</dbReference>
<dbReference type="AlphaFoldDB" id="A0AAD3S783"/>
<evidence type="ECO:0000313" key="12">
    <source>
        <dbReference type="Proteomes" id="UP001279734"/>
    </source>
</evidence>
<dbReference type="SUPFAM" id="SSF52047">
    <property type="entry name" value="RNI-like"/>
    <property type="match status" value="1"/>
</dbReference>
<evidence type="ECO:0000259" key="10">
    <source>
        <dbReference type="Pfam" id="PF23598"/>
    </source>
</evidence>
<keyword evidence="8" id="KW-0325">Glycoprotein</keyword>
<dbReference type="PANTHER" id="PTHR48061">
    <property type="entry name" value="LEUCINE-RICH REPEAT RECEPTOR PROTEIN KINASE EMS1-LIKE-RELATED"/>
    <property type="match status" value="1"/>
</dbReference>
<keyword evidence="6" id="KW-1133">Transmembrane helix</keyword>
<evidence type="ECO:0000256" key="8">
    <source>
        <dbReference type="ARBA" id="ARBA00023180"/>
    </source>
</evidence>
<dbReference type="Gene3D" id="3.80.10.10">
    <property type="entry name" value="Ribonuclease Inhibitor"/>
    <property type="match status" value="5"/>
</dbReference>
<dbReference type="Proteomes" id="UP001279734">
    <property type="component" value="Unassembled WGS sequence"/>
</dbReference>
<dbReference type="EMBL" id="BSYO01000006">
    <property type="protein sequence ID" value="GMH05797.1"/>
    <property type="molecule type" value="Genomic_DNA"/>
</dbReference>
<organism evidence="11 12">
    <name type="scientific">Nepenthes gracilis</name>
    <name type="common">Slender pitcher plant</name>
    <dbReference type="NCBI Taxonomy" id="150966"/>
    <lineage>
        <taxon>Eukaryota</taxon>
        <taxon>Viridiplantae</taxon>
        <taxon>Streptophyta</taxon>
        <taxon>Embryophyta</taxon>
        <taxon>Tracheophyta</taxon>
        <taxon>Spermatophyta</taxon>
        <taxon>Magnoliopsida</taxon>
        <taxon>eudicotyledons</taxon>
        <taxon>Gunneridae</taxon>
        <taxon>Pentapetalae</taxon>
        <taxon>Caryophyllales</taxon>
        <taxon>Nepenthaceae</taxon>
        <taxon>Nepenthes</taxon>
    </lineage>
</organism>
<dbReference type="Pfam" id="PF13855">
    <property type="entry name" value="LRR_8"/>
    <property type="match status" value="2"/>
</dbReference>
<keyword evidence="3" id="KW-0812">Transmembrane</keyword>
<reference evidence="11" key="1">
    <citation type="submission" date="2023-05" db="EMBL/GenBank/DDBJ databases">
        <title>Nepenthes gracilis genome sequencing.</title>
        <authorList>
            <person name="Fukushima K."/>
        </authorList>
    </citation>
    <scope>NUCLEOTIDE SEQUENCE</scope>
    <source>
        <strain evidence="11">SING2019-196</strain>
    </source>
</reference>
<protein>
    <recommendedName>
        <fullName evidence="13">Leucine-rich repeat-containing N-terminal plant-type domain-containing protein</fullName>
    </recommendedName>
</protein>
<evidence type="ECO:0008006" key="13">
    <source>
        <dbReference type="Google" id="ProtNLM"/>
    </source>
</evidence>
<keyword evidence="5" id="KW-0677">Repeat</keyword>
<keyword evidence="7" id="KW-0472">Membrane</keyword>
<evidence type="ECO:0000256" key="7">
    <source>
        <dbReference type="ARBA" id="ARBA00023136"/>
    </source>
</evidence>
<dbReference type="InterPro" id="IPR001611">
    <property type="entry name" value="Leu-rich_rpt"/>
</dbReference>
<dbReference type="GO" id="GO:0016020">
    <property type="term" value="C:membrane"/>
    <property type="evidence" value="ECO:0007669"/>
    <property type="project" value="UniProtKB-SubCell"/>
</dbReference>
<evidence type="ECO:0000256" key="5">
    <source>
        <dbReference type="ARBA" id="ARBA00022737"/>
    </source>
</evidence>
<evidence type="ECO:0000259" key="9">
    <source>
        <dbReference type="Pfam" id="PF08263"/>
    </source>
</evidence>
<feature type="domain" description="Disease resistance R13L4/SHOC-2-like LRR" evidence="10">
    <location>
        <begin position="107"/>
        <end position="308"/>
    </location>
</feature>
<keyword evidence="4" id="KW-0732">Signal</keyword>
<feature type="domain" description="Leucine-rich repeat-containing N-terminal plant-type" evidence="9">
    <location>
        <begin position="59"/>
        <end position="77"/>
    </location>
</feature>
<evidence type="ECO:0000256" key="4">
    <source>
        <dbReference type="ARBA" id="ARBA00022729"/>
    </source>
</evidence>
<comment type="caution">
    <text evidence="11">The sequence shown here is derived from an EMBL/GenBank/DDBJ whole genome shotgun (WGS) entry which is preliminary data.</text>
</comment>
<dbReference type="InterPro" id="IPR013210">
    <property type="entry name" value="LRR_N_plant-typ"/>
</dbReference>
<dbReference type="InterPro" id="IPR032675">
    <property type="entry name" value="LRR_dom_sf"/>
</dbReference>
<keyword evidence="12" id="KW-1185">Reference proteome</keyword>
<gene>
    <name evidence="11" type="ORF">Nepgr_007637</name>
</gene>
<evidence type="ECO:0000256" key="3">
    <source>
        <dbReference type="ARBA" id="ARBA00022692"/>
    </source>
</evidence>
<proteinExistence type="predicted"/>
<keyword evidence="2" id="KW-0433">Leucine-rich repeat</keyword>
<accession>A0AAD3S783</accession>
<name>A0AAD3S783_NEPGR</name>
<evidence type="ECO:0000313" key="11">
    <source>
        <dbReference type="EMBL" id="GMH05797.1"/>
    </source>
</evidence>
<dbReference type="InterPro" id="IPR046956">
    <property type="entry name" value="RLP23-like"/>
</dbReference>
<evidence type="ECO:0000256" key="2">
    <source>
        <dbReference type="ARBA" id="ARBA00022614"/>
    </source>
</evidence>
<dbReference type="InterPro" id="IPR055414">
    <property type="entry name" value="LRR_R13L4/SHOC2-like"/>
</dbReference>
<sequence>MITPIMLSKEWHYCICYDIFDDLASQICSHWPQSVSFVATRSPKMHCPLHYNQASYAKTLSWKKDIDCCQWDGVTCDPIAGHVIGLDLSCSQLTGPITSNNSIFLLNRLRSLNLGFNNFSSNIPQELGQLSHLEYLNLSNSGFFGHAPSEMAQLSQLRSIDLSDAYYIVMPNLGEIIANLTELRELNLYGVDINSTIPQSLMNLSSLTSLQLSFCSLYGKFPDDILQLPHLRVLNIMFNELLYANFTRSSNWSSPLEVLHLRDFSFSGRLPDSLSHSESLRDFSIASCNFHGMIPSWVWNITELTDLSGNNFNGELPSTVNIGSLSTLTGIYLDSNLLSGMLPSWLFNLPLLQVLFLEVNQFSGELNHINNNNNSLDTIILGFNKIYGPIPKAIFGLTSLIDLSLRSNKLSGSVELNRISNLKRLRYLDLSANSLSVTTTNEDANFTISWPQLYTLRLSFCNITEFPNFLRSQKDLFILDLSNNNIHGEAPKWLHDMESITYLQLSQNSLTGGLEDL</sequence>
<dbReference type="Pfam" id="PF08263">
    <property type="entry name" value="LRRNT_2"/>
    <property type="match status" value="1"/>
</dbReference>